<evidence type="ECO:0008006" key="5">
    <source>
        <dbReference type="Google" id="ProtNLM"/>
    </source>
</evidence>
<comment type="caution">
    <text evidence="3">The sequence shown here is derived from an EMBL/GenBank/DDBJ whole genome shotgun (WGS) entry which is preliminary data.</text>
</comment>
<dbReference type="InterPro" id="IPR032675">
    <property type="entry name" value="LRR_dom_sf"/>
</dbReference>
<reference evidence="3 4" key="1">
    <citation type="submission" date="2024-08" db="EMBL/GenBank/DDBJ databases">
        <title>Insights into the chromosomal genome structure of Flemingia macrophylla.</title>
        <authorList>
            <person name="Ding Y."/>
            <person name="Zhao Y."/>
            <person name="Bi W."/>
            <person name="Wu M."/>
            <person name="Zhao G."/>
            <person name="Gong Y."/>
            <person name="Li W."/>
            <person name="Zhang P."/>
        </authorList>
    </citation>
    <scope>NUCLEOTIDE SEQUENCE [LARGE SCALE GENOMIC DNA]</scope>
    <source>
        <strain evidence="3">DYQJB</strain>
        <tissue evidence="3">Leaf</tissue>
    </source>
</reference>
<dbReference type="Gene3D" id="3.80.10.10">
    <property type="entry name" value="Ribonuclease Inhibitor"/>
    <property type="match status" value="1"/>
</dbReference>
<organism evidence="3 4">
    <name type="scientific">Flemingia macrophylla</name>
    <dbReference type="NCBI Taxonomy" id="520843"/>
    <lineage>
        <taxon>Eukaryota</taxon>
        <taxon>Viridiplantae</taxon>
        <taxon>Streptophyta</taxon>
        <taxon>Embryophyta</taxon>
        <taxon>Tracheophyta</taxon>
        <taxon>Spermatophyta</taxon>
        <taxon>Magnoliopsida</taxon>
        <taxon>eudicotyledons</taxon>
        <taxon>Gunneridae</taxon>
        <taxon>Pentapetalae</taxon>
        <taxon>rosids</taxon>
        <taxon>fabids</taxon>
        <taxon>Fabales</taxon>
        <taxon>Fabaceae</taxon>
        <taxon>Papilionoideae</taxon>
        <taxon>50 kb inversion clade</taxon>
        <taxon>NPAAA clade</taxon>
        <taxon>indigoferoid/millettioid clade</taxon>
        <taxon>Phaseoleae</taxon>
        <taxon>Flemingia</taxon>
    </lineage>
</organism>
<dbReference type="SUPFAM" id="SSF52058">
    <property type="entry name" value="L domain-like"/>
    <property type="match status" value="1"/>
</dbReference>
<accession>A0ABD1N2Y0</accession>
<sequence>MEWVNLESLIVNSRSLEKLKLHGCSSVKEISVASEEITILDLSSTPITSLSSISSLPKLTYLDLRNCGNLVSLPELPSALYVVNAYNCISLETEISQRLVLQHMLQSSIPNVHQHGFKLQKHRLRPKIYCRDYFVLPGDHVMDECVFQTEKSSINIPCWNLKMSHLRGFIYSIILSQASLSHVMLVSVNKDDVPLWYCNDGWDDMDRENPISDHLMFWYHDITKFDRISELHRLFTDIEIKFELLGERKLTKGFGVFPVYATTSGFKLQIS</sequence>
<evidence type="ECO:0000313" key="4">
    <source>
        <dbReference type="Proteomes" id="UP001603857"/>
    </source>
</evidence>
<dbReference type="Proteomes" id="UP001603857">
    <property type="component" value="Unassembled WGS sequence"/>
</dbReference>
<keyword evidence="1" id="KW-0433">Leucine-rich repeat</keyword>
<keyword evidence="4" id="KW-1185">Reference proteome</keyword>
<gene>
    <name evidence="3" type="ORF">Fmac_003726</name>
</gene>
<evidence type="ECO:0000256" key="2">
    <source>
        <dbReference type="ARBA" id="ARBA00022737"/>
    </source>
</evidence>
<dbReference type="EMBL" id="JBGMDY010000002">
    <property type="protein sequence ID" value="KAL2342441.1"/>
    <property type="molecule type" value="Genomic_DNA"/>
</dbReference>
<evidence type="ECO:0000313" key="3">
    <source>
        <dbReference type="EMBL" id="KAL2342441.1"/>
    </source>
</evidence>
<dbReference type="Pfam" id="PF12799">
    <property type="entry name" value="LRR_4"/>
    <property type="match status" value="1"/>
</dbReference>
<dbReference type="AlphaFoldDB" id="A0ABD1N2Y0"/>
<protein>
    <recommendedName>
        <fullName evidence="5">Leucine-rich repeat domain, L domain-containing protein</fullName>
    </recommendedName>
</protein>
<dbReference type="InterPro" id="IPR025875">
    <property type="entry name" value="Leu-rich_rpt_4"/>
</dbReference>
<evidence type="ECO:0000256" key="1">
    <source>
        <dbReference type="ARBA" id="ARBA00022614"/>
    </source>
</evidence>
<proteinExistence type="predicted"/>
<dbReference type="InterPro" id="IPR001611">
    <property type="entry name" value="Leu-rich_rpt"/>
</dbReference>
<keyword evidence="2" id="KW-0677">Repeat</keyword>
<dbReference type="PROSITE" id="PS51450">
    <property type="entry name" value="LRR"/>
    <property type="match status" value="1"/>
</dbReference>
<name>A0ABD1N2Y0_9FABA</name>